<dbReference type="CDD" id="cd01392">
    <property type="entry name" value="HTH_LacI"/>
    <property type="match status" value="1"/>
</dbReference>
<gene>
    <name evidence="6" type="ORF">NX02_20835</name>
</gene>
<sequence>MEQKKATKRPTLKELASEAGVSVASASYALNGTGSVGEKTREHILEVARRIGYRQNAAARAMKIGRSGTMGLVVPDLTNPFFPSLAQSVIQTARAHGYGVFVTDTEGDEALEGAALAMLADRGVDGVIWFPVRDHDSSGGALEGIPTIVIDRALPGFDGVVADCAEGGRLAARHLLDAGHRRIGIISGPDDILSMRQRCEAARALVAAEGELAFFAHNAFSIDLEPAVAAALDTPGLTAVFAGADVIAVGVLRHLAATGRRAPDDLSVVGFDDIPWSELTTPPLTTIDLPLQSMANEAVEALVRKIERGTGTRRTVTVDTGLVKRATVRRI</sequence>
<dbReference type="SUPFAM" id="SSF53822">
    <property type="entry name" value="Periplasmic binding protein-like I"/>
    <property type="match status" value="1"/>
</dbReference>
<dbReference type="GO" id="GO:0000976">
    <property type="term" value="F:transcription cis-regulatory region binding"/>
    <property type="evidence" value="ECO:0007669"/>
    <property type="project" value="TreeGrafter"/>
</dbReference>
<keyword evidence="4" id="KW-0804">Transcription</keyword>
<dbReference type="EMBL" id="CP006644">
    <property type="protein sequence ID" value="AHE55808.1"/>
    <property type="molecule type" value="Genomic_DNA"/>
</dbReference>
<evidence type="ECO:0000259" key="5">
    <source>
        <dbReference type="PROSITE" id="PS50932"/>
    </source>
</evidence>
<keyword evidence="3" id="KW-0238">DNA-binding</keyword>
<dbReference type="STRING" id="1123269.NX02_20835"/>
<dbReference type="eggNOG" id="COG1609">
    <property type="taxonomic scope" value="Bacteria"/>
</dbReference>
<proteinExistence type="predicted"/>
<keyword evidence="7" id="KW-1185">Reference proteome</keyword>
<dbReference type="Gene3D" id="1.10.260.40">
    <property type="entry name" value="lambda repressor-like DNA-binding domains"/>
    <property type="match status" value="1"/>
</dbReference>
<evidence type="ECO:0000256" key="4">
    <source>
        <dbReference type="ARBA" id="ARBA00023163"/>
    </source>
</evidence>
<keyword evidence="1" id="KW-0678">Repressor</keyword>
<dbReference type="Pfam" id="PF13377">
    <property type="entry name" value="Peripla_BP_3"/>
    <property type="match status" value="1"/>
</dbReference>
<evidence type="ECO:0000256" key="2">
    <source>
        <dbReference type="ARBA" id="ARBA00023015"/>
    </source>
</evidence>
<dbReference type="RefSeq" id="WP_025293967.1">
    <property type="nucleotide sequence ID" value="NZ_CP006644.1"/>
</dbReference>
<dbReference type="PATRIC" id="fig|1123269.5.peg.4076"/>
<dbReference type="InterPro" id="IPR028082">
    <property type="entry name" value="Peripla_BP_I"/>
</dbReference>
<dbReference type="InterPro" id="IPR010982">
    <property type="entry name" value="Lambda_DNA-bd_dom_sf"/>
</dbReference>
<dbReference type="InterPro" id="IPR000843">
    <property type="entry name" value="HTH_LacI"/>
</dbReference>
<dbReference type="SMART" id="SM00354">
    <property type="entry name" value="HTH_LACI"/>
    <property type="match status" value="1"/>
</dbReference>
<evidence type="ECO:0000256" key="1">
    <source>
        <dbReference type="ARBA" id="ARBA00022491"/>
    </source>
</evidence>
<dbReference type="Gene3D" id="3.40.50.2300">
    <property type="match status" value="2"/>
</dbReference>
<dbReference type="PROSITE" id="PS00356">
    <property type="entry name" value="HTH_LACI_1"/>
    <property type="match status" value="1"/>
</dbReference>
<organism evidence="6 7">
    <name type="scientific">Sphingomonas sanxanigenens DSM 19645 = NX02</name>
    <dbReference type="NCBI Taxonomy" id="1123269"/>
    <lineage>
        <taxon>Bacteria</taxon>
        <taxon>Pseudomonadati</taxon>
        <taxon>Pseudomonadota</taxon>
        <taxon>Alphaproteobacteria</taxon>
        <taxon>Sphingomonadales</taxon>
        <taxon>Sphingomonadaceae</taxon>
        <taxon>Sphingomonas</taxon>
    </lineage>
</organism>
<evidence type="ECO:0000313" key="7">
    <source>
        <dbReference type="Proteomes" id="UP000018851"/>
    </source>
</evidence>
<reference evidence="6 7" key="1">
    <citation type="submission" date="2013-07" db="EMBL/GenBank/DDBJ databases">
        <title>Completed genome of Sphingomonas sanxanigenens NX02.</title>
        <authorList>
            <person name="Ma T."/>
            <person name="Huang H."/>
            <person name="Wu M."/>
            <person name="Li X."/>
            <person name="Li G."/>
        </authorList>
    </citation>
    <scope>NUCLEOTIDE SEQUENCE [LARGE SCALE GENOMIC DNA]</scope>
    <source>
        <strain evidence="6 7">NX02</strain>
    </source>
</reference>
<dbReference type="SUPFAM" id="SSF47413">
    <property type="entry name" value="lambda repressor-like DNA-binding domains"/>
    <property type="match status" value="1"/>
</dbReference>
<feature type="domain" description="HTH lacI-type" evidence="5">
    <location>
        <begin position="10"/>
        <end position="64"/>
    </location>
</feature>
<dbReference type="HOGENOM" id="CLU_037628_6_0_5"/>
<dbReference type="InterPro" id="IPR046335">
    <property type="entry name" value="LacI/GalR-like_sensor"/>
</dbReference>
<evidence type="ECO:0000256" key="3">
    <source>
        <dbReference type="ARBA" id="ARBA00023125"/>
    </source>
</evidence>
<evidence type="ECO:0000313" key="6">
    <source>
        <dbReference type="EMBL" id="AHE55808.1"/>
    </source>
</evidence>
<accession>W0AHM7</accession>
<dbReference type="PANTHER" id="PTHR30146:SF148">
    <property type="entry name" value="HTH-TYPE TRANSCRIPTIONAL REPRESSOR PURR-RELATED"/>
    <property type="match status" value="1"/>
</dbReference>
<dbReference type="CDD" id="cd06267">
    <property type="entry name" value="PBP1_LacI_sugar_binding-like"/>
    <property type="match status" value="1"/>
</dbReference>
<dbReference type="AlphaFoldDB" id="W0AHM7"/>
<dbReference type="Pfam" id="PF00356">
    <property type="entry name" value="LacI"/>
    <property type="match status" value="1"/>
</dbReference>
<protein>
    <recommendedName>
        <fullName evidence="5">HTH lacI-type domain-containing protein</fullName>
    </recommendedName>
</protein>
<keyword evidence="2" id="KW-0805">Transcription regulation</keyword>
<dbReference type="GO" id="GO:0003700">
    <property type="term" value="F:DNA-binding transcription factor activity"/>
    <property type="evidence" value="ECO:0007669"/>
    <property type="project" value="TreeGrafter"/>
</dbReference>
<dbReference type="PANTHER" id="PTHR30146">
    <property type="entry name" value="LACI-RELATED TRANSCRIPTIONAL REPRESSOR"/>
    <property type="match status" value="1"/>
</dbReference>
<dbReference type="Proteomes" id="UP000018851">
    <property type="component" value="Chromosome"/>
</dbReference>
<name>W0AHM7_9SPHN</name>
<dbReference type="KEGG" id="ssan:NX02_20835"/>
<dbReference type="PROSITE" id="PS50932">
    <property type="entry name" value="HTH_LACI_2"/>
    <property type="match status" value="1"/>
</dbReference>